<dbReference type="EMBL" id="JAHMHK010000002">
    <property type="protein sequence ID" value="MBU4693671.1"/>
    <property type="molecule type" value="Genomic_DNA"/>
</dbReference>
<evidence type="ECO:0000259" key="7">
    <source>
        <dbReference type="Pfam" id="PF07479"/>
    </source>
</evidence>
<dbReference type="InterPro" id="IPR006109">
    <property type="entry name" value="G3P_DH_NAD-dep_C"/>
</dbReference>
<keyword evidence="3" id="KW-0443">Lipid metabolism</keyword>
<keyword evidence="2" id="KW-0520">NAD</keyword>
<dbReference type="PANTHER" id="PTHR11728:SF1">
    <property type="entry name" value="GLYCEROL-3-PHOSPHATE DEHYDROGENASE [NAD(+)] 2, CHLOROPLASTIC"/>
    <property type="match status" value="1"/>
</dbReference>
<accession>A0ABS6DRR5</accession>
<feature type="domain" description="Glycerol-3-phosphate dehydrogenase NAD-dependent C-terminal" evidence="7">
    <location>
        <begin position="182"/>
        <end position="324"/>
    </location>
</feature>
<dbReference type="Proteomes" id="UP000812267">
    <property type="component" value="Unassembled WGS sequence"/>
</dbReference>
<organism evidence="8 9">
    <name type="scientific">Mycoplasma zalophidermidis</name>
    <dbReference type="NCBI Taxonomy" id="398174"/>
    <lineage>
        <taxon>Bacteria</taxon>
        <taxon>Bacillati</taxon>
        <taxon>Mycoplasmatota</taxon>
        <taxon>Mollicutes</taxon>
        <taxon>Mycoplasmataceae</taxon>
        <taxon>Mycoplasma</taxon>
    </lineage>
</organism>
<dbReference type="PANTHER" id="PTHR11728">
    <property type="entry name" value="GLYCEROL-3-PHOSPHATE DEHYDROGENASE"/>
    <property type="match status" value="1"/>
</dbReference>
<dbReference type="Pfam" id="PF01210">
    <property type="entry name" value="NAD_Gly3P_dh_N"/>
    <property type="match status" value="1"/>
</dbReference>
<evidence type="ECO:0000256" key="5">
    <source>
        <dbReference type="ARBA" id="ARBA00023264"/>
    </source>
</evidence>
<proteinExistence type="predicted"/>
<keyword evidence="5" id="KW-1208">Phospholipid metabolism</keyword>
<dbReference type="PIRSF" id="PIRSF000114">
    <property type="entry name" value="Glycerol-3-P_dh"/>
    <property type="match status" value="1"/>
</dbReference>
<evidence type="ECO:0000313" key="9">
    <source>
        <dbReference type="Proteomes" id="UP000812267"/>
    </source>
</evidence>
<evidence type="ECO:0000256" key="2">
    <source>
        <dbReference type="ARBA" id="ARBA00023027"/>
    </source>
</evidence>
<dbReference type="Pfam" id="PF07479">
    <property type="entry name" value="NAD_Gly3P_dh_C"/>
    <property type="match status" value="1"/>
</dbReference>
<feature type="domain" description="Glycerol-3-phosphate dehydrogenase NAD-dependent N-terminal" evidence="6">
    <location>
        <begin position="3"/>
        <end position="161"/>
    </location>
</feature>
<sequence length="330" mass="35847">MQKITFIGSGAWASGLATVLSKNNKKVTLWGIDQQEISDINNGLNTKYFGETKFNNPQNVQATADLTKALEDFDLLVLAVPTTVIVSVLNNIKKIIGDKKINVINVAKGIDGVSKKFFSEVISDVLDQNLLNICSLIGPSFATEVFQNNLTIINAVGKNETFLSEIANLFNNETFKIVINLDEKGSEVYSALKNVLAIGIGISSGLYSAKNLAPALISIGLKEVSVIAKKLYPDSNPLSGYELAAIGDIVLTCLNMTSRNFSFGIEIAKNGLLSALNSNTKTVEGYNTAKILNKILDENNDIYVPFIQSIVDVLTGKEDHHDLLKFIDKL</sequence>
<keyword evidence="4" id="KW-0594">Phospholipid biosynthesis</keyword>
<keyword evidence="1" id="KW-0444">Lipid biosynthesis</keyword>
<gene>
    <name evidence="8" type="ORF">KQ878_02125</name>
</gene>
<dbReference type="RefSeq" id="WP_216505565.1">
    <property type="nucleotide sequence ID" value="NZ_JAHMHJ010000003.1"/>
</dbReference>
<protein>
    <submittedName>
        <fullName evidence="8">NAD(P)-binding domain-containing protein</fullName>
    </submittedName>
</protein>
<dbReference type="InterPro" id="IPR011128">
    <property type="entry name" value="G3P_DH_NAD-dep_N"/>
</dbReference>
<dbReference type="InterPro" id="IPR006168">
    <property type="entry name" value="G3P_DH_NAD-dep"/>
</dbReference>
<evidence type="ECO:0000256" key="4">
    <source>
        <dbReference type="ARBA" id="ARBA00023209"/>
    </source>
</evidence>
<evidence type="ECO:0000256" key="3">
    <source>
        <dbReference type="ARBA" id="ARBA00023098"/>
    </source>
</evidence>
<comment type="caution">
    <text evidence="8">The sequence shown here is derived from an EMBL/GenBank/DDBJ whole genome shotgun (WGS) entry which is preliminary data.</text>
</comment>
<evidence type="ECO:0000313" key="8">
    <source>
        <dbReference type="EMBL" id="MBU4693671.1"/>
    </source>
</evidence>
<reference evidence="8" key="1">
    <citation type="submission" date="2021-06" db="EMBL/GenBank/DDBJ databases">
        <title>Novel Mycoplasma species detected in California sea lions (Zalophus californianus) from the USA.</title>
        <authorList>
            <person name="Volokhov D.V."/>
            <person name="Furtak V.A."/>
            <person name="Zagorodnyaya T.A."/>
        </authorList>
    </citation>
    <scope>NUCLEOTIDE SEQUENCE [LARGE SCALE GENOMIC DNA]</scope>
    <source>
        <strain evidence="8">CSL 4779</strain>
    </source>
</reference>
<name>A0ABS6DRR5_9MOLU</name>
<evidence type="ECO:0000259" key="6">
    <source>
        <dbReference type="Pfam" id="PF01210"/>
    </source>
</evidence>
<evidence type="ECO:0000256" key="1">
    <source>
        <dbReference type="ARBA" id="ARBA00022516"/>
    </source>
</evidence>
<keyword evidence="9" id="KW-1185">Reference proteome</keyword>